<accession>D4P7F4</accession>
<gene>
    <name evidence="2" type="ORF">Pepy6gene043</name>
</gene>
<dbReference type="Proteomes" id="UP000002347">
    <property type="component" value="Segment"/>
</dbReference>
<evidence type="ECO:0000256" key="1">
    <source>
        <dbReference type="SAM" id="Phobius"/>
    </source>
</evidence>
<proteinExistence type="predicted"/>
<protein>
    <submittedName>
        <fullName evidence="2">Gp043</fullName>
    </submittedName>
</protein>
<dbReference type="OrthoDB" id="37889at10239"/>
<evidence type="ECO:0000313" key="2">
    <source>
        <dbReference type="EMBL" id="ADD80934.1"/>
    </source>
</evidence>
<keyword evidence="1" id="KW-0812">Transmembrane</keyword>
<reference evidence="2 3" key="1">
    <citation type="journal article" date="2011" name="Appl. Environ. Microbiol.">
        <title>Genomic and functional analyses of Rhodococcus equi phages ReqiPepy6, ReqiPoco6, ReqiPine5, and ReqiDocB7.</title>
        <authorList>
            <person name="Summer E.J."/>
            <person name="Liu M."/>
            <person name="Gill J.J."/>
            <person name="Grant M."/>
            <person name="Chan-Cortes T.N."/>
            <person name="Ferguson L."/>
            <person name="Janes C."/>
            <person name="Lange K."/>
            <person name="Bertoli M."/>
            <person name="Moore C."/>
            <person name="Orchard R.C."/>
            <person name="Cohen N."/>
            <person name="Young R."/>
        </authorList>
    </citation>
    <scope>NUCLEOTIDE SEQUENCE [LARGE SCALE GENOMIC DNA]</scope>
</reference>
<keyword evidence="3" id="KW-1185">Reference proteome</keyword>
<dbReference type="EMBL" id="GU580941">
    <property type="protein sequence ID" value="ADD80934.1"/>
    <property type="molecule type" value="Genomic_DNA"/>
</dbReference>
<organism evidence="2 3">
    <name type="scientific">Rhodococcus phage ReqiPepy6</name>
    <dbReference type="NCBI Taxonomy" id="691965"/>
    <lineage>
        <taxon>Viruses</taxon>
        <taxon>Duplodnaviria</taxon>
        <taxon>Heunggongvirae</taxon>
        <taxon>Uroviricota</taxon>
        <taxon>Caudoviricetes</taxon>
        <taxon>Pepyhexavirus</taxon>
        <taxon>Pepyhexavirus pepy6</taxon>
    </lineage>
</organism>
<dbReference type="RefSeq" id="YP_009017657.1">
    <property type="nucleotide sequence ID" value="NC_023735.1"/>
</dbReference>
<keyword evidence="1" id="KW-0472">Membrane</keyword>
<name>D4P7F4_9CAUD</name>
<dbReference type="GeneID" id="18565620"/>
<feature type="transmembrane region" description="Helical" evidence="1">
    <location>
        <begin position="17"/>
        <end position="35"/>
    </location>
</feature>
<evidence type="ECO:0000313" key="3">
    <source>
        <dbReference type="Proteomes" id="UP000002347"/>
    </source>
</evidence>
<keyword evidence="1" id="KW-1133">Transmembrane helix</keyword>
<sequence>MNTKIAAVKNHVKKHRAIYAAAGTLIVCTAAHIRIVSNLNRFLDAHDLMDQYYIE</sequence>
<dbReference type="KEGG" id="vg:18565620"/>